<dbReference type="AlphaFoldDB" id="A0A8J4HFG9"/>
<keyword evidence="2" id="KW-0732">Signal</keyword>
<evidence type="ECO:0000256" key="2">
    <source>
        <dbReference type="SAM" id="SignalP"/>
    </source>
</evidence>
<dbReference type="InterPro" id="IPR036908">
    <property type="entry name" value="RlpA-like_sf"/>
</dbReference>
<comment type="subcellular location">
    <subcellularLocation>
        <location evidence="1">Cell membrane</location>
        <topology evidence="1">Lipid-anchor</topology>
    </subcellularLocation>
</comment>
<dbReference type="PROSITE" id="PS51724">
    <property type="entry name" value="SPOR"/>
    <property type="match status" value="1"/>
</dbReference>
<reference evidence="4" key="1">
    <citation type="journal article" date="2020" name="mSystems">
        <title>Genome- and Community-Level Interaction Insights into Carbon Utilization and Element Cycling Functions of Hydrothermarchaeota in Hydrothermal Sediment.</title>
        <authorList>
            <person name="Zhou Z."/>
            <person name="Liu Y."/>
            <person name="Xu W."/>
            <person name="Pan J."/>
            <person name="Luo Z.H."/>
            <person name="Li M."/>
        </authorList>
    </citation>
    <scope>NUCLEOTIDE SEQUENCE</scope>
    <source>
        <strain evidence="4">SpSt-997</strain>
    </source>
</reference>
<dbReference type="PROSITE" id="PS51257">
    <property type="entry name" value="PROKAR_LIPOPROTEIN"/>
    <property type="match status" value="1"/>
</dbReference>
<organism evidence="4">
    <name type="scientific">Acidicaldus sp</name>
    <dbReference type="NCBI Taxonomy" id="1872105"/>
    <lineage>
        <taxon>Bacteria</taxon>
        <taxon>Pseudomonadati</taxon>
        <taxon>Pseudomonadota</taxon>
        <taxon>Alphaproteobacteria</taxon>
        <taxon>Acetobacterales</taxon>
        <taxon>Acetobacteraceae</taxon>
        <taxon>Acidicaldus</taxon>
    </lineage>
</organism>
<evidence type="ECO:0000259" key="3">
    <source>
        <dbReference type="PROSITE" id="PS51724"/>
    </source>
</evidence>
<dbReference type="InterPro" id="IPR007730">
    <property type="entry name" value="SPOR-like_dom"/>
</dbReference>
<dbReference type="GO" id="GO:0051301">
    <property type="term" value="P:cell division"/>
    <property type="evidence" value="ECO:0007669"/>
    <property type="project" value="UniProtKB-KW"/>
</dbReference>
<dbReference type="GO" id="GO:0071555">
    <property type="term" value="P:cell wall organization"/>
    <property type="evidence" value="ECO:0007669"/>
    <property type="project" value="UniProtKB-KW"/>
</dbReference>
<dbReference type="Gene3D" id="3.30.70.1070">
    <property type="entry name" value="Sporulation related repeat"/>
    <property type="match status" value="1"/>
</dbReference>
<keyword evidence="1" id="KW-0456">Lyase</keyword>
<gene>
    <name evidence="1" type="primary">rlpA</name>
    <name evidence="4" type="ORF">ENY07_13225</name>
</gene>
<dbReference type="SUPFAM" id="SSF110997">
    <property type="entry name" value="Sporulation related repeat"/>
    <property type="match status" value="1"/>
</dbReference>
<dbReference type="GO" id="GO:0005886">
    <property type="term" value="C:plasma membrane"/>
    <property type="evidence" value="ECO:0007669"/>
    <property type="project" value="UniProtKB-SubCell"/>
</dbReference>
<dbReference type="Gene3D" id="2.40.40.10">
    <property type="entry name" value="RlpA-like domain"/>
    <property type="match status" value="1"/>
</dbReference>
<dbReference type="PANTHER" id="PTHR34183">
    <property type="entry name" value="ENDOLYTIC PEPTIDOGLYCAN TRANSGLYCOSYLASE RLPA"/>
    <property type="match status" value="1"/>
</dbReference>
<dbReference type="HAMAP" id="MF_02071">
    <property type="entry name" value="RlpA"/>
    <property type="match status" value="1"/>
</dbReference>
<comment type="caution">
    <text evidence="4">The sequence shown here is derived from an EMBL/GenBank/DDBJ whole genome shotgun (WGS) entry which is preliminary data.</text>
</comment>
<keyword evidence="1" id="KW-1003">Cell membrane</keyword>
<keyword evidence="4" id="KW-0132">Cell division</keyword>
<protein>
    <recommendedName>
        <fullName evidence="1">Endolytic peptidoglycan transglycosylase RlpA</fullName>
        <ecNumber evidence="1">4.2.2.-</ecNumber>
    </recommendedName>
</protein>
<dbReference type="Pfam" id="PF03330">
    <property type="entry name" value="DPBB_1"/>
    <property type="match status" value="1"/>
</dbReference>
<dbReference type="CDD" id="cd22268">
    <property type="entry name" value="DPBB_RlpA-like"/>
    <property type="match status" value="1"/>
</dbReference>
<keyword evidence="1" id="KW-0564">Palmitate</keyword>
<dbReference type="InterPro" id="IPR036680">
    <property type="entry name" value="SPOR-like_sf"/>
</dbReference>
<comment type="function">
    <text evidence="1">Lytic transglycosylase with a strong preference for naked glycan strands that lack stem peptides.</text>
</comment>
<feature type="signal peptide" evidence="2">
    <location>
        <begin position="1"/>
        <end position="20"/>
    </location>
</feature>
<evidence type="ECO:0000313" key="4">
    <source>
        <dbReference type="EMBL" id="HGC44161.1"/>
    </source>
</evidence>
<comment type="similarity">
    <text evidence="1">Belongs to the RlpA family.</text>
</comment>
<dbReference type="GO" id="GO:0042834">
    <property type="term" value="F:peptidoglycan binding"/>
    <property type="evidence" value="ECO:0007669"/>
    <property type="project" value="InterPro"/>
</dbReference>
<accession>A0A8J4HFG9</accession>
<dbReference type="InterPro" id="IPR009009">
    <property type="entry name" value="RlpA-like_DPBB"/>
</dbReference>
<keyword evidence="4" id="KW-0131">Cell cycle</keyword>
<dbReference type="EC" id="4.2.2.-" evidence="1"/>
<dbReference type="GO" id="GO:0008932">
    <property type="term" value="F:lytic endotransglycosylase activity"/>
    <property type="evidence" value="ECO:0007669"/>
    <property type="project" value="UniProtKB-UniRule"/>
</dbReference>
<sequence length="320" mass="32887">MKRATLVMLLLLVGCGPAGADEQGGSGLSALRHFFSRLFGGGPPPVVASPHYVLGAPYQAGGVWYYPAEHFNYQASGLVMVDPPGHAPLTADGEIYDPNAMAAAHPTLQLPAIARVTDLETGRQVVLRINDRGPANPGRILSVTPRVAQLLGITSGVAQIRVTLETAESEAVAAAMPGHAVAAQVTTAPRDSVAVADLPPPNGAPTAPPAAAAPVAQASDPLAAAPLTVPLRLSERVMQGPPDPGALYVECGTFSNATYAYRQQAMLPGLPVRVERRLVEGQESDTVRVGPLAGPAEADSVLARVLAAGITGAAIIVERP</sequence>
<evidence type="ECO:0000256" key="1">
    <source>
        <dbReference type="HAMAP-Rule" id="MF_02071"/>
    </source>
</evidence>
<feature type="domain" description="SPOR" evidence="3">
    <location>
        <begin position="241"/>
        <end position="318"/>
    </location>
</feature>
<keyword evidence="1" id="KW-0961">Cell wall biogenesis/degradation</keyword>
<name>A0A8J4HFG9_9PROT</name>
<dbReference type="PANTHER" id="PTHR34183:SF8">
    <property type="entry name" value="ENDOLYTIC PEPTIDOGLYCAN TRANSGLYCOSYLASE RLPA-RELATED"/>
    <property type="match status" value="1"/>
</dbReference>
<dbReference type="InterPro" id="IPR034718">
    <property type="entry name" value="RlpA"/>
</dbReference>
<keyword evidence="1" id="KW-0449">Lipoprotein</keyword>
<keyword evidence="1" id="KW-0472">Membrane</keyword>
<proteinExistence type="inferred from homology"/>
<feature type="chain" id="PRO_5035347244" description="Endolytic peptidoglycan transglycosylase RlpA" evidence="2">
    <location>
        <begin position="21"/>
        <end position="320"/>
    </location>
</feature>
<dbReference type="GO" id="GO:0000270">
    <property type="term" value="P:peptidoglycan metabolic process"/>
    <property type="evidence" value="ECO:0007669"/>
    <property type="project" value="UniProtKB-UniRule"/>
</dbReference>
<dbReference type="EMBL" id="DTQM01000249">
    <property type="protein sequence ID" value="HGC44161.1"/>
    <property type="molecule type" value="Genomic_DNA"/>
</dbReference>